<dbReference type="GO" id="GO:0016829">
    <property type="term" value="F:lyase activity"/>
    <property type="evidence" value="ECO:0007669"/>
    <property type="project" value="UniProtKB-KW"/>
</dbReference>
<dbReference type="SUPFAM" id="SSF143081">
    <property type="entry name" value="BB1717-like"/>
    <property type="match status" value="1"/>
</dbReference>
<dbReference type="KEGG" id="ery:CP97_11845"/>
<dbReference type="PANTHER" id="PTHR13604:SF0">
    <property type="entry name" value="ABASIC SITE PROCESSING PROTEIN HMCES"/>
    <property type="match status" value="1"/>
</dbReference>
<dbReference type="Pfam" id="PF02586">
    <property type="entry name" value="SRAP"/>
    <property type="match status" value="1"/>
</dbReference>
<evidence type="ECO:0000256" key="2">
    <source>
        <dbReference type="ARBA" id="ARBA00022670"/>
    </source>
</evidence>
<dbReference type="OrthoDB" id="9782620at2"/>
<keyword evidence="10" id="KW-1185">Reference proteome</keyword>
<dbReference type="GO" id="GO:0008233">
    <property type="term" value="F:peptidase activity"/>
    <property type="evidence" value="ECO:0007669"/>
    <property type="project" value="UniProtKB-KW"/>
</dbReference>
<dbReference type="GO" id="GO:0106300">
    <property type="term" value="P:protein-DNA covalent cross-linking repair"/>
    <property type="evidence" value="ECO:0007669"/>
    <property type="project" value="InterPro"/>
</dbReference>
<dbReference type="RefSeq" id="WP_048886117.1">
    <property type="nucleotide sequence ID" value="NZ_CP011310.1"/>
</dbReference>
<evidence type="ECO:0000256" key="8">
    <source>
        <dbReference type="RuleBase" id="RU364100"/>
    </source>
</evidence>
<keyword evidence="4 8" id="KW-0378">Hydrolase</keyword>
<dbReference type="AlphaFoldDB" id="A0A0H4VE13"/>
<evidence type="ECO:0000256" key="3">
    <source>
        <dbReference type="ARBA" id="ARBA00022763"/>
    </source>
</evidence>
<keyword evidence="6" id="KW-0238">DNA-binding</keyword>
<name>A0A0H4VE13_9SPHN</name>
<keyword evidence="5" id="KW-0190">Covalent protein-DNA linkage</keyword>
<evidence type="ECO:0000313" key="9">
    <source>
        <dbReference type="EMBL" id="AKQ42580.1"/>
    </source>
</evidence>
<dbReference type="GO" id="GO:0006508">
    <property type="term" value="P:proteolysis"/>
    <property type="evidence" value="ECO:0007669"/>
    <property type="project" value="UniProtKB-KW"/>
</dbReference>
<dbReference type="EC" id="3.4.-.-" evidence="8"/>
<dbReference type="InterPro" id="IPR036590">
    <property type="entry name" value="SRAP-like"/>
</dbReference>
<dbReference type="PATRIC" id="fig|1648404.4.peg.2467"/>
<sequence length="205" mass="22767">MCNLYKMSSSHDEVAQFFEAIAQDMAFAMAGNAPESVYPGYPGMVLAESSLQQMIWGFPLQRKGVKRQPLKPKPVNNAREDKLDGPFWSASFNARRCLIPISAFAEAKGPVGGKTRTWFSPSTAPLFAVAGLWRDTVEWGRAFTMVMANANDTIKPLHDRMPVILAPEDWPIWLDGDPAHARSSCQPYGGTIQVDHTDEPWAGRR</sequence>
<comment type="similarity">
    <text evidence="1 8">Belongs to the SOS response-associated peptidase family.</text>
</comment>
<accession>A0A0H4VE13</accession>
<gene>
    <name evidence="9" type="ORF">CP97_11845</name>
</gene>
<dbReference type="EMBL" id="CP011310">
    <property type="protein sequence ID" value="AKQ42580.1"/>
    <property type="molecule type" value="Genomic_DNA"/>
</dbReference>
<dbReference type="GO" id="GO:0003697">
    <property type="term" value="F:single-stranded DNA binding"/>
    <property type="evidence" value="ECO:0007669"/>
    <property type="project" value="InterPro"/>
</dbReference>
<dbReference type="Gene3D" id="3.90.1680.10">
    <property type="entry name" value="SOS response associated peptidase-like"/>
    <property type="match status" value="1"/>
</dbReference>
<evidence type="ECO:0000256" key="4">
    <source>
        <dbReference type="ARBA" id="ARBA00022801"/>
    </source>
</evidence>
<protein>
    <recommendedName>
        <fullName evidence="8">Abasic site processing protein</fullName>
        <ecNumber evidence="8">3.4.-.-</ecNumber>
    </recommendedName>
</protein>
<dbReference type="InterPro" id="IPR003738">
    <property type="entry name" value="SRAP"/>
</dbReference>
<proteinExistence type="inferred from homology"/>
<evidence type="ECO:0000256" key="1">
    <source>
        <dbReference type="ARBA" id="ARBA00008136"/>
    </source>
</evidence>
<keyword evidence="2 8" id="KW-0645">Protease</keyword>
<dbReference type="PANTHER" id="PTHR13604">
    <property type="entry name" value="DC12-RELATED"/>
    <property type="match status" value="1"/>
</dbReference>
<reference evidence="9 10" key="1">
    <citation type="journal article" date="2015" name="Int. J. Syst. Evol. Microbiol.">
        <title>Erythrobacter atlanticus sp. nov., a bacterium from ocean sediment able to degrade polycyclic aromatic hydrocarbons.</title>
        <authorList>
            <person name="Zhuang L."/>
            <person name="Liu Y."/>
            <person name="Wang L."/>
            <person name="Wang W."/>
            <person name="Shao Z."/>
        </authorList>
    </citation>
    <scope>NUCLEOTIDE SEQUENCE [LARGE SCALE GENOMIC DNA]</scope>
    <source>
        <strain evidence="10">s21-N3</strain>
    </source>
</reference>
<reference evidence="10" key="2">
    <citation type="submission" date="2015-04" db="EMBL/GenBank/DDBJ databases">
        <title>The complete genome sequence of Erythrobacter sp. s21-N3.</title>
        <authorList>
            <person name="Zhuang L."/>
            <person name="Liu Y."/>
            <person name="Shao Z."/>
        </authorList>
    </citation>
    <scope>NUCLEOTIDE SEQUENCE [LARGE SCALE GENOMIC DNA]</scope>
    <source>
        <strain evidence="10">s21-N3</strain>
    </source>
</reference>
<keyword evidence="3" id="KW-0227">DNA damage</keyword>
<keyword evidence="7" id="KW-0456">Lyase</keyword>
<evidence type="ECO:0000256" key="5">
    <source>
        <dbReference type="ARBA" id="ARBA00023124"/>
    </source>
</evidence>
<evidence type="ECO:0000256" key="6">
    <source>
        <dbReference type="ARBA" id="ARBA00023125"/>
    </source>
</evidence>
<organism evidence="9 10">
    <name type="scientific">Aurantiacibacter atlanticus</name>
    <dbReference type="NCBI Taxonomy" id="1648404"/>
    <lineage>
        <taxon>Bacteria</taxon>
        <taxon>Pseudomonadati</taxon>
        <taxon>Pseudomonadota</taxon>
        <taxon>Alphaproteobacteria</taxon>
        <taxon>Sphingomonadales</taxon>
        <taxon>Erythrobacteraceae</taxon>
        <taxon>Aurantiacibacter</taxon>
    </lineage>
</organism>
<evidence type="ECO:0000313" key="10">
    <source>
        <dbReference type="Proteomes" id="UP000059113"/>
    </source>
</evidence>
<evidence type="ECO:0000256" key="7">
    <source>
        <dbReference type="ARBA" id="ARBA00023239"/>
    </source>
</evidence>
<dbReference type="Proteomes" id="UP000059113">
    <property type="component" value="Chromosome"/>
</dbReference>
<dbReference type="STRING" id="1648404.CP97_11845"/>